<comment type="function">
    <text evidence="1 8">Binds directly to 16S ribosomal RNA.</text>
</comment>
<dbReference type="Gene3D" id="1.20.58.110">
    <property type="entry name" value="Ribosomal protein S20"/>
    <property type="match status" value="1"/>
</dbReference>
<dbReference type="RefSeq" id="WP_319831344.1">
    <property type="nucleotide sequence ID" value="NZ_CP138858.1"/>
</dbReference>
<evidence type="ECO:0000256" key="1">
    <source>
        <dbReference type="ARBA" id="ARBA00003134"/>
    </source>
</evidence>
<protein>
    <recommendedName>
        <fullName evidence="7 8">Small ribosomal subunit protein bS20</fullName>
    </recommendedName>
</protein>
<dbReference type="InterPro" id="IPR036510">
    <property type="entry name" value="Ribosomal_bS20_sf"/>
</dbReference>
<keyword evidence="6 8" id="KW-0687">Ribonucleoprotein</keyword>
<sequence length="85" mass="9337">MANTKSALKYIRKTETRALRNRQVKTRLKTFYKKVAAAAAAGDKDALSVAVRNYISTLDKAGKNGLVHPNKIARHKARCAQLLAA</sequence>
<evidence type="ECO:0000256" key="8">
    <source>
        <dbReference type="HAMAP-Rule" id="MF_00500"/>
    </source>
</evidence>
<dbReference type="HAMAP" id="MF_00500">
    <property type="entry name" value="Ribosomal_bS20"/>
    <property type="match status" value="1"/>
</dbReference>
<evidence type="ECO:0000256" key="2">
    <source>
        <dbReference type="ARBA" id="ARBA00007634"/>
    </source>
</evidence>
<dbReference type="GO" id="GO:0005840">
    <property type="term" value="C:ribosome"/>
    <property type="evidence" value="ECO:0007669"/>
    <property type="project" value="UniProtKB-KW"/>
</dbReference>
<organism evidence="9 10">
    <name type="scientific">Coraliomargarita algicola</name>
    <dbReference type="NCBI Taxonomy" id="3092156"/>
    <lineage>
        <taxon>Bacteria</taxon>
        <taxon>Pseudomonadati</taxon>
        <taxon>Verrucomicrobiota</taxon>
        <taxon>Opitutia</taxon>
        <taxon>Puniceicoccales</taxon>
        <taxon>Coraliomargaritaceae</taxon>
        <taxon>Coraliomargarita</taxon>
    </lineage>
</organism>
<keyword evidence="10" id="KW-1185">Reference proteome</keyword>
<dbReference type="PANTHER" id="PTHR33398:SF1">
    <property type="entry name" value="SMALL RIBOSOMAL SUBUNIT PROTEIN BS20C"/>
    <property type="match status" value="1"/>
</dbReference>
<dbReference type="Pfam" id="PF01649">
    <property type="entry name" value="Ribosomal_S20p"/>
    <property type="match status" value="1"/>
</dbReference>
<accession>A0ABZ0RG75</accession>
<evidence type="ECO:0000313" key="10">
    <source>
        <dbReference type="Proteomes" id="UP001324993"/>
    </source>
</evidence>
<keyword evidence="4 8" id="KW-0694">RNA-binding</keyword>
<evidence type="ECO:0000256" key="3">
    <source>
        <dbReference type="ARBA" id="ARBA00022730"/>
    </source>
</evidence>
<dbReference type="SUPFAM" id="SSF46992">
    <property type="entry name" value="Ribosomal protein S20"/>
    <property type="match status" value="1"/>
</dbReference>
<dbReference type="InterPro" id="IPR002583">
    <property type="entry name" value="Ribosomal_bS20"/>
</dbReference>
<dbReference type="PANTHER" id="PTHR33398">
    <property type="entry name" value="30S RIBOSOMAL PROTEIN S20"/>
    <property type="match status" value="1"/>
</dbReference>
<dbReference type="NCBIfam" id="TIGR00029">
    <property type="entry name" value="S20"/>
    <property type="match status" value="1"/>
</dbReference>
<reference evidence="9 10" key="1">
    <citation type="submission" date="2023-11" db="EMBL/GenBank/DDBJ databases">
        <title>Coraliomargarita sp. nov., isolated from marine algae.</title>
        <authorList>
            <person name="Lee J.K."/>
            <person name="Baek J.H."/>
            <person name="Kim J.M."/>
            <person name="Choi D.G."/>
            <person name="Jeon C.O."/>
        </authorList>
    </citation>
    <scope>NUCLEOTIDE SEQUENCE [LARGE SCALE GENOMIC DNA]</scope>
    <source>
        <strain evidence="9 10">J2-16</strain>
    </source>
</reference>
<evidence type="ECO:0000256" key="6">
    <source>
        <dbReference type="ARBA" id="ARBA00023274"/>
    </source>
</evidence>
<evidence type="ECO:0000256" key="7">
    <source>
        <dbReference type="ARBA" id="ARBA00035136"/>
    </source>
</evidence>
<keyword evidence="3 8" id="KW-0699">rRNA-binding</keyword>
<keyword evidence="5 8" id="KW-0689">Ribosomal protein</keyword>
<evidence type="ECO:0000313" key="9">
    <source>
        <dbReference type="EMBL" id="WPJ94411.1"/>
    </source>
</evidence>
<comment type="similarity">
    <text evidence="2 8">Belongs to the bacterial ribosomal protein bS20 family.</text>
</comment>
<dbReference type="EMBL" id="CP138858">
    <property type="protein sequence ID" value="WPJ94411.1"/>
    <property type="molecule type" value="Genomic_DNA"/>
</dbReference>
<dbReference type="Proteomes" id="UP001324993">
    <property type="component" value="Chromosome"/>
</dbReference>
<proteinExistence type="inferred from homology"/>
<evidence type="ECO:0000256" key="5">
    <source>
        <dbReference type="ARBA" id="ARBA00022980"/>
    </source>
</evidence>
<name>A0ABZ0RG75_9BACT</name>
<gene>
    <name evidence="8 9" type="primary">rpsT</name>
    <name evidence="9" type="ORF">SH580_13310</name>
</gene>
<evidence type="ECO:0000256" key="4">
    <source>
        <dbReference type="ARBA" id="ARBA00022884"/>
    </source>
</evidence>